<dbReference type="Pfam" id="PF00307">
    <property type="entry name" value="CH"/>
    <property type="match status" value="1"/>
</dbReference>
<evidence type="ECO:0000313" key="16">
    <source>
        <dbReference type="Proteomes" id="UP000005226"/>
    </source>
</evidence>
<evidence type="ECO:0000256" key="9">
    <source>
        <dbReference type="ARBA" id="ARBA00023212"/>
    </source>
</evidence>
<dbReference type="FunFam" id="1.20.5.1430:FF:000001">
    <property type="entry name" value="microtubule-associated protein RP/EB family member 1"/>
    <property type="match status" value="1"/>
</dbReference>
<reference evidence="15" key="2">
    <citation type="submission" date="2025-08" db="UniProtKB">
        <authorList>
            <consortium name="Ensembl"/>
        </authorList>
    </citation>
    <scope>IDENTIFICATION</scope>
</reference>
<dbReference type="Gene3D" id="1.10.418.10">
    <property type="entry name" value="Calponin-like domain"/>
    <property type="match status" value="1"/>
</dbReference>
<dbReference type="InterPro" id="IPR036133">
    <property type="entry name" value="EB1_C_sf"/>
</dbReference>
<dbReference type="Gene3D" id="1.20.5.1430">
    <property type="match status" value="1"/>
</dbReference>
<dbReference type="PROSITE" id="PS50021">
    <property type="entry name" value="CH"/>
    <property type="match status" value="1"/>
</dbReference>
<evidence type="ECO:0000259" key="14">
    <source>
        <dbReference type="PROSITE" id="PS51230"/>
    </source>
</evidence>
<dbReference type="InterPro" id="IPR004953">
    <property type="entry name" value="EB1_C"/>
</dbReference>
<evidence type="ECO:0000256" key="12">
    <source>
        <dbReference type="SAM" id="MobiDB-lite"/>
    </source>
</evidence>
<dbReference type="InterPro" id="IPR027328">
    <property type="entry name" value="MAPRE"/>
</dbReference>
<dbReference type="KEGG" id="tru:101078748"/>
<dbReference type="PANTHER" id="PTHR10623">
    <property type="entry name" value="MICROTUBULE-ASSOCIATED PROTEIN RP/EB FAMILY MEMBER"/>
    <property type="match status" value="1"/>
</dbReference>
<feature type="domain" description="Calponin-homology (CH)" evidence="13">
    <location>
        <begin position="14"/>
        <end position="116"/>
    </location>
</feature>
<dbReference type="Pfam" id="PF03271">
    <property type="entry name" value="EB1"/>
    <property type="match status" value="1"/>
</dbReference>
<dbReference type="GO" id="GO:0000922">
    <property type="term" value="C:spindle pole"/>
    <property type="evidence" value="ECO:0007669"/>
    <property type="project" value="UniProtKB-SubCell"/>
</dbReference>
<dbReference type="FunFam" id="1.10.418.10:FF:000007">
    <property type="entry name" value="Microtubule-associated protein, RP/EB family, member 2"/>
    <property type="match status" value="1"/>
</dbReference>
<dbReference type="InterPro" id="IPR001715">
    <property type="entry name" value="CH_dom"/>
</dbReference>
<evidence type="ECO:0000256" key="8">
    <source>
        <dbReference type="ARBA" id="ARBA00022776"/>
    </source>
</evidence>
<dbReference type="OMA" id="ETMPMNS"/>
<comment type="subcellular location">
    <subcellularLocation>
        <location evidence="1">Cytoplasm</location>
        <location evidence="1">Cytoskeleton</location>
        <location evidence="1">Microtubule organizing center</location>
        <location evidence="1">Centrosome</location>
    </subcellularLocation>
    <subcellularLocation>
        <location evidence="2">Cytoplasm</location>
        <location evidence="2">Cytoskeleton</location>
        <location evidence="2">Spindle pole</location>
    </subcellularLocation>
</comment>
<dbReference type="Proteomes" id="UP000005226">
    <property type="component" value="Chromosome 3"/>
</dbReference>
<dbReference type="InterPro" id="IPR036872">
    <property type="entry name" value="CH_dom_sf"/>
</dbReference>
<dbReference type="GeneTree" id="ENSGT00490000043329"/>
<dbReference type="GO" id="GO:0051301">
    <property type="term" value="P:cell division"/>
    <property type="evidence" value="ECO:0007669"/>
    <property type="project" value="UniProtKB-KW"/>
</dbReference>
<evidence type="ECO:0000256" key="4">
    <source>
        <dbReference type="ARBA" id="ARBA00019567"/>
    </source>
</evidence>
<keyword evidence="10" id="KW-0131">Cell cycle</keyword>
<dbReference type="AlphaFoldDB" id="A0A3B5KI06"/>
<evidence type="ECO:0000256" key="6">
    <source>
        <dbReference type="ARBA" id="ARBA00022618"/>
    </source>
</evidence>
<evidence type="ECO:0000256" key="2">
    <source>
        <dbReference type="ARBA" id="ARBA00004647"/>
    </source>
</evidence>
<evidence type="ECO:0000259" key="13">
    <source>
        <dbReference type="PROSITE" id="PS50021"/>
    </source>
</evidence>
<evidence type="ECO:0000256" key="11">
    <source>
        <dbReference type="PROSITE-ProRule" id="PRU00576"/>
    </source>
</evidence>
<organism evidence="15 16">
    <name type="scientific">Takifugu rubripes</name>
    <name type="common">Japanese pufferfish</name>
    <name type="synonym">Fugu rubripes</name>
    <dbReference type="NCBI Taxonomy" id="31033"/>
    <lineage>
        <taxon>Eukaryota</taxon>
        <taxon>Metazoa</taxon>
        <taxon>Chordata</taxon>
        <taxon>Craniata</taxon>
        <taxon>Vertebrata</taxon>
        <taxon>Euteleostomi</taxon>
        <taxon>Actinopterygii</taxon>
        <taxon>Neopterygii</taxon>
        <taxon>Teleostei</taxon>
        <taxon>Neoteleostei</taxon>
        <taxon>Acanthomorphata</taxon>
        <taxon>Eupercaria</taxon>
        <taxon>Tetraodontiformes</taxon>
        <taxon>Tetradontoidea</taxon>
        <taxon>Tetraodontidae</taxon>
        <taxon>Takifugu</taxon>
    </lineage>
</organism>
<dbReference type="Ensembl" id="ENSTRUT00000052950.2">
    <property type="protein sequence ID" value="ENSTRUP00000055675.1"/>
    <property type="gene ID" value="ENSTRUG00000022779.2"/>
</dbReference>
<feature type="domain" description="EB1 C-terminal" evidence="14">
    <location>
        <begin position="178"/>
        <end position="248"/>
    </location>
</feature>
<reference evidence="15 16" key="1">
    <citation type="journal article" date="2011" name="Genome Biol. Evol.">
        <title>Integration of the genetic map and genome assembly of fugu facilitates insights into distinct features of genome evolution in teleosts and mammals.</title>
        <authorList>
            <person name="Kai W."/>
            <person name="Kikuchi K."/>
            <person name="Tohari S."/>
            <person name="Chew A.K."/>
            <person name="Tay A."/>
            <person name="Fujiwara A."/>
            <person name="Hosoya S."/>
            <person name="Suetake H."/>
            <person name="Naruse K."/>
            <person name="Brenner S."/>
            <person name="Suzuki Y."/>
            <person name="Venkatesh B."/>
        </authorList>
    </citation>
    <scope>NUCLEOTIDE SEQUENCE [LARGE SCALE GENOMIC DNA]</scope>
</reference>
<dbReference type="OrthoDB" id="2119228at2759"/>
<dbReference type="PROSITE" id="PS51230">
    <property type="entry name" value="EB1_C"/>
    <property type="match status" value="1"/>
</dbReference>
<dbReference type="SUPFAM" id="SSF47576">
    <property type="entry name" value="Calponin-homology domain, CH-domain"/>
    <property type="match status" value="1"/>
</dbReference>
<proteinExistence type="inferred from homology"/>
<accession>A0A3B5KI06</accession>
<dbReference type="InParanoid" id="A0A3B5KI06"/>
<evidence type="ECO:0000256" key="1">
    <source>
        <dbReference type="ARBA" id="ARBA00004300"/>
    </source>
</evidence>
<keyword evidence="5" id="KW-0963">Cytoplasm</keyword>
<dbReference type="SUPFAM" id="SSF140612">
    <property type="entry name" value="EB1 dimerisation domain-like"/>
    <property type="match status" value="1"/>
</dbReference>
<feature type="region of interest" description="Disordered" evidence="12">
    <location>
        <begin position="127"/>
        <end position="168"/>
    </location>
</feature>
<gene>
    <name evidence="15" type="primary">mapre1</name>
</gene>
<keyword evidence="6" id="KW-0132">Cell division</keyword>
<name>A0A3B5KI06_TAKRU</name>
<dbReference type="GeneID" id="101078748"/>
<dbReference type="GO" id="GO:0051010">
    <property type="term" value="F:microtubule plus-end binding"/>
    <property type="evidence" value="ECO:0007669"/>
    <property type="project" value="UniProtKB-ARBA"/>
</dbReference>
<protein>
    <recommendedName>
        <fullName evidence="4">Microtubule-associated protein RP/EB family member 1</fullName>
    </recommendedName>
</protein>
<comment type="similarity">
    <text evidence="3">Belongs to the MAPRE family.</text>
</comment>
<evidence type="ECO:0000256" key="7">
    <source>
        <dbReference type="ARBA" id="ARBA00022701"/>
    </source>
</evidence>
<evidence type="ECO:0000256" key="5">
    <source>
        <dbReference type="ARBA" id="ARBA00022490"/>
    </source>
</evidence>
<reference evidence="15" key="3">
    <citation type="submission" date="2025-09" db="UniProtKB">
        <authorList>
            <consortium name="Ensembl"/>
        </authorList>
    </citation>
    <scope>IDENTIFICATION</scope>
</reference>
<dbReference type="GO" id="GO:0005874">
    <property type="term" value="C:microtubule"/>
    <property type="evidence" value="ECO:0007669"/>
    <property type="project" value="UniProtKB-KW"/>
</dbReference>
<evidence type="ECO:0000256" key="10">
    <source>
        <dbReference type="ARBA" id="ARBA00023306"/>
    </source>
</evidence>
<keyword evidence="8" id="KW-0498">Mitosis</keyword>
<sequence>MAVNVYSTSVTSDNLSRHDMLVWINESLQMNLTKIEMLCSGAAYCQFMDMLFPNCVPLKKVKFGAKLEHEYIHNFKLLQVSFKKMGVDKIIPVDKLVKGKFQDNFEFVQWFKKFFDANYDGKEYDPVEARQGQDGMPPPTSATSALTKPPKKPLTQATPRPPVAKVAPKVSNVSAKKPAVGGDDERAELLNELESLKSAIQDMEKERDFYFGKLRNIELICQEKEGEDDETLASIMGILYATDDGFVIPENEDQEEF</sequence>
<keyword evidence="16" id="KW-1185">Reference proteome</keyword>
<evidence type="ECO:0000313" key="15">
    <source>
        <dbReference type="Ensembl" id="ENSTRUP00000055675.1"/>
    </source>
</evidence>
<evidence type="ECO:0000256" key="3">
    <source>
        <dbReference type="ARBA" id="ARBA00010729"/>
    </source>
</evidence>
<keyword evidence="9" id="KW-0206">Cytoskeleton</keyword>
<keyword evidence="7 11" id="KW-0493">Microtubule</keyword>
<dbReference type="STRING" id="31033.ENSTRUP00000055675"/>
<dbReference type="GO" id="GO:0005813">
    <property type="term" value="C:centrosome"/>
    <property type="evidence" value="ECO:0007669"/>
    <property type="project" value="UniProtKB-SubCell"/>
</dbReference>